<reference evidence="1 2" key="1">
    <citation type="journal article" date="2017" name="Nat. Commun.">
        <title>Genome assembly with in vitro proximity ligation data and whole-genome triplication in lettuce.</title>
        <authorList>
            <person name="Reyes-Chin-Wo S."/>
            <person name="Wang Z."/>
            <person name="Yang X."/>
            <person name="Kozik A."/>
            <person name="Arikit S."/>
            <person name="Song C."/>
            <person name="Xia L."/>
            <person name="Froenicke L."/>
            <person name="Lavelle D.O."/>
            <person name="Truco M.J."/>
            <person name="Xia R."/>
            <person name="Zhu S."/>
            <person name="Xu C."/>
            <person name="Xu H."/>
            <person name="Xu X."/>
            <person name="Cox K."/>
            <person name="Korf I."/>
            <person name="Meyers B.C."/>
            <person name="Michelmore R.W."/>
        </authorList>
    </citation>
    <scope>NUCLEOTIDE SEQUENCE [LARGE SCALE GENOMIC DNA]</scope>
    <source>
        <strain evidence="2">cv. Salinas</strain>
        <tissue evidence="1">Seedlings</tissue>
    </source>
</reference>
<dbReference type="AlphaFoldDB" id="A0A9R1WLZ7"/>
<organism evidence="1 2">
    <name type="scientific">Lactuca sativa</name>
    <name type="common">Garden lettuce</name>
    <dbReference type="NCBI Taxonomy" id="4236"/>
    <lineage>
        <taxon>Eukaryota</taxon>
        <taxon>Viridiplantae</taxon>
        <taxon>Streptophyta</taxon>
        <taxon>Embryophyta</taxon>
        <taxon>Tracheophyta</taxon>
        <taxon>Spermatophyta</taxon>
        <taxon>Magnoliopsida</taxon>
        <taxon>eudicotyledons</taxon>
        <taxon>Gunneridae</taxon>
        <taxon>Pentapetalae</taxon>
        <taxon>asterids</taxon>
        <taxon>campanulids</taxon>
        <taxon>Asterales</taxon>
        <taxon>Asteraceae</taxon>
        <taxon>Cichorioideae</taxon>
        <taxon>Cichorieae</taxon>
        <taxon>Lactucinae</taxon>
        <taxon>Lactuca</taxon>
    </lineage>
</organism>
<dbReference type="Proteomes" id="UP000235145">
    <property type="component" value="Unassembled WGS sequence"/>
</dbReference>
<keyword evidence="2" id="KW-1185">Reference proteome</keyword>
<protein>
    <recommendedName>
        <fullName evidence="3">FBD domain-containing protein</fullName>
    </recommendedName>
</protein>
<dbReference type="EMBL" id="NBSK02000001">
    <property type="protein sequence ID" value="KAJ0224921.1"/>
    <property type="molecule type" value="Genomic_DNA"/>
</dbReference>
<evidence type="ECO:0008006" key="3">
    <source>
        <dbReference type="Google" id="ProtNLM"/>
    </source>
</evidence>
<gene>
    <name evidence="1" type="ORF">LSAT_V11C100032650</name>
</gene>
<proteinExistence type="predicted"/>
<dbReference type="InterPro" id="IPR024342">
    <property type="entry name" value="Phage_T4_Gp28"/>
</dbReference>
<accession>A0A9R1WLZ7</accession>
<evidence type="ECO:0000313" key="1">
    <source>
        <dbReference type="EMBL" id="KAJ0224921.1"/>
    </source>
</evidence>
<dbReference type="SUPFAM" id="SSF52047">
    <property type="entry name" value="RNI-like"/>
    <property type="match status" value="1"/>
</dbReference>
<sequence>MNASPENLQKMELFQEVDQSTLLLSRKGVRELVLTNSDRYYQLTSVFSCLELINLHLRNCFFNPPLEFEGFLHLKRLYLQNIVFRANLCGTHINFPQLNKFVLRTSTDIYNFNIKATKLQSLKIFNCSDGMLLQLLHSPHIINLDIYSSFQFQASIKGLVPVE</sequence>
<dbReference type="Pfam" id="PF11110">
    <property type="entry name" value="Phage_hub_GP28"/>
    <property type="match status" value="1"/>
</dbReference>
<evidence type="ECO:0000313" key="2">
    <source>
        <dbReference type="Proteomes" id="UP000235145"/>
    </source>
</evidence>
<name>A0A9R1WLZ7_LACSA</name>
<comment type="caution">
    <text evidence="1">The sequence shown here is derived from an EMBL/GenBank/DDBJ whole genome shotgun (WGS) entry which is preliminary data.</text>
</comment>